<keyword evidence="2" id="KW-1133">Transmembrane helix</keyword>
<keyword evidence="2" id="KW-0472">Membrane</keyword>
<evidence type="ECO:0000313" key="3">
    <source>
        <dbReference type="EMBL" id="MFC2966492.1"/>
    </source>
</evidence>
<organism evidence="3 4">
    <name type="scientific">Acidimangrovimonas pyrenivorans</name>
    <dbReference type="NCBI Taxonomy" id="2030798"/>
    <lineage>
        <taxon>Bacteria</taxon>
        <taxon>Pseudomonadati</taxon>
        <taxon>Pseudomonadota</taxon>
        <taxon>Alphaproteobacteria</taxon>
        <taxon>Rhodobacterales</taxon>
        <taxon>Paracoccaceae</taxon>
        <taxon>Acidimangrovimonas</taxon>
    </lineage>
</organism>
<keyword evidence="2" id="KW-0812">Transmembrane</keyword>
<name>A0ABV7AC89_9RHOB</name>
<feature type="region of interest" description="Disordered" evidence="1">
    <location>
        <begin position="53"/>
        <end position="303"/>
    </location>
</feature>
<dbReference type="PRINTS" id="PR01217">
    <property type="entry name" value="PRICHEXTENSN"/>
</dbReference>
<reference evidence="4" key="1">
    <citation type="journal article" date="2019" name="Int. J. Syst. Evol. Microbiol.">
        <title>The Global Catalogue of Microorganisms (GCM) 10K type strain sequencing project: providing services to taxonomists for standard genome sequencing and annotation.</title>
        <authorList>
            <consortium name="The Broad Institute Genomics Platform"/>
            <consortium name="The Broad Institute Genome Sequencing Center for Infectious Disease"/>
            <person name="Wu L."/>
            <person name="Ma J."/>
        </authorList>
    </citation>
    <scope>NUCLEOTIDE SEQUENCE [LARGE SCALE GENOMIC DNA]</scope>
    <source>
        <strain evidence="4">KCTC 62192</strain>
    </source>
</reference>
<gene>
    <name evidence="3" type="ORF">ACFOES_00145</name>
</gene>
<comment type="caution">
    <text evidence="3">The sequence shown here is derived from an EMBL/GenBank/DDBJ whole genome shotgun (WGS) entry which is preliminary data.</text>
</comment>
<feature type="transmembrane region" description="Helical" evidence="2">
    <location>
        <begin position="6"/>
        <end position="26"/>
    </location>
</feature>
<proteinExistence type="predicted"/>
<feature type="compositionally biased region" description="Pro residues" evidence="1">
    <location>
        <begin position="67"/>
        <end position="84"/>
    </location>
</feature>
<dbReference type="Proteomes" id="UP001595443">
    <property type="component" value="Unassembled WGS sequence"/>
</dbReference>
<evidence type="ECO:0000256" key="2">
    <source>
        <dbReference type="SAM" id="Phobius"/>
    </source>
</evidence>
<evidence type="ECO:0000256" key="1">
    <source>
        <dbReference type="SAM" id="MobiDB-lite"/>
    </source>
</evidence>
<dbReference type="SUPFAM" id="SSF74653">
    <property type="entry name" value="TolA/TonB C-terminal domain"/>
    <property type="match status" value="1"/>
</dbReference>
<dbReference type="RefSeq" id="WP_377830645.1">
    <property type="nucleotide sequence ID" value="NZ_JBHRSK010000001.1"/>
</dbReference>
<feature type="compositionally biased region" description="Low complexity" evidence="1">
    <location>
        <begin position="265"/>
        <end position="293"/>
    </location>
</feature>
<feature type="compositionally biased region" description="Polar residues" evidence="1">
    <location>
        <begin position="202"/>
        <end position="212"/>
    </location>
</feature>
<accession>A0ABV7AC89</accession>
<protein>
    <recommendedName>
        <fullName evidence="5">Cell division and transport-associated protein TolA</fullName>
    </recommendedName>
</protein>
<evidence type="ECO:0000313" key="4">
    <source>
        <dbReference type="Proteomes" id="UP001595443"/>
    </source>
</evidence>
<keyword evidence="4" id="KW-1185">Reference proteome</keyword>
<evidence type="ECO:0008006" key="5">
    <source>
        <dbReference type="Google" id="ProtNLM"/>
    </source>
</evidence>
<dbReference type="EMBL" id="JBHRSK010000001">
    <property type="protein sequence ID" value="MFC2966492.1"/>
    <property type="molecule type" value="Genomic_DNA"/>
</dbReference>
<dbReference type="Gene3D" id="3.30.1150.10">
    <property type="match status" value="1"/>
</dbReference>
<feature type="compositionally biased region" description="Basic and acidic residues" evidence="1">
    <location>
        <begin position="245"/>
        <end position="263"/>
    </location>
</feature>
<sequence>MNKGIIISGIGHLGLILWVLFGGLFLRAHDNPKAAVSQVSLISAQDFAALSAAGSSAPATPQTEVTPPKPTAPETAPAPRPAPKPEAKPAQTEPRPADAPKPDTAPDVAGVQPLPQADVSGVAPPSPPPPDAQQEAVLVPEQKPSDTPRNIPRVAPMPAPKPPQDAKVSDQAQKSAAPKPSDTATKQQKPKEATAPKEATTRIATEANTSDTPAAPVLAPATSPRPQGRPKRLAAAEPPKPETPQPDKPKPEAAKPEKPKASQEDAIAAAVAAAVAGSVDSGASTADAGAGRAPSGPPLTAGEKDGLRLAVQQCWVVDPGSEAAKVTVTVGFSLNQDGTVVSGSFKQVSASTGPDSAVRAAYDAARRAIARCGAEGYKLPPEKYDQWRDVEIVFNPEKMRIK</sequence>